<comment type="caution">
    <text evidence="2">The sequence shown here is derived from an EMBL/GenBank/DDBJ whole genome shotgun (WGS) entry which is preliminary data.</text>
</comment>
<reference evidence="2 3" key="1">
    <citation type="submission" date="2021-07" db="EMBL/GenBank/DDBJ databases">
        <authorList>
            <person name="Palmer J.M."/>
        </authorList>
    </citation>
    <scope>NUCLEOTIDE SEQUENCE [LARGE SCALE GENOMIC DNA]</scope>
    <source>
        <strain evidence="2 3">AT_MEX2019</strain>
        <tissue evidence="2">Muscle</tissue>
    </source>
</reference>
<name>A0ABU7BBD1_9TELE</name>
<dbReference type="Proteomes" id="UP001345963">
    <property type="component" value="Unassembled WGS sequence"/>
</dbReference>
<keyword evidence="3" id="KW-1185">Reference proteome</keyword>
<organism evidence="2 3">
    <name type="scientific">Ataeniobius toweri</name>
    <dbReference type="NCBI Taxonomy" id="208326"/>
    <lineage>
        <taxon>Eukaryota</taxon>
        <taxon>Metazoa</taxon>
        <taxon>Chordata</taxon>
        <taxon>Craniata</taxon>
        <taxon>Vertebrata</taxon>
        <taxon>Euteleostomi</taxon>
        <taxon>Actinopterygii</taxon>
        <taxon>Neopterygii</taxon>
        <taxon>Teleostei</taxon>
        <taxon>Neoteleostei</taxon>
        <taxon>Acanthomorphata</taxon>
        <taxon>Ovalentaria</taxon>
        <taxon>Atherinomorphae</taxon>
        <taxon>Cyprinodontiformes</taxon>
        <taxon>Goodeidae</taxon>
        <taxon>Ataeniobius</taxon>
    </lineage>
</organism>
<sequence length="122" mass="13105">MIKTQPLVDSGSVSALNPARSLLRPNGAFTGGSLPVNMCGPAAKAGCNWTTKHTPPQAPTSPPFPAKEGNATLEGCSIQNNDARMEKKRDGNPLTGTFSEITRWRCCKPDKGRPRKTPFKLQ</sequence>
<feature type="region of interest" description="Disordered" evidence="1">
    <location>
        <begin position="50"/>
        <end position="72"/>
    </location>
</feature>
<evidence type="ECO:0000256" key="1">
    <source>
        <dbReference type="SAM" id="MobiDB-lite"/>
    </source>
</evidence>
<dbReference type="EMBL" id="JAHUTI010049344">
    <property type="protein sequence ID" value="MED6247534.1"/>
    <property type="molecule type" value="Genomic_DNA"/>
</dbReference>
<protein>
    <submittedName>
        <fullName evidence="2">Uncharacterized protein</fullName>
    </submittedName>
</protein>
<proteinExistence type="predicted"/>
<gene>
    <name evidence="2" type="ORF">ATANTOWER_006297</name>
</gene>
<evidence type="ECO:0000313" key="2">
    <source>
        <dbReference type="EMBL" id="MED6247534.1"/>
    </source>
</evidence>
<feature type="compositionally biased region" description="Pro residues" evidence="1">
    <location>
        <begin position="56"/>
        <end position="65"/>
    </location>
</feature>
<evidence type="ECO:0000313" key="3">
    <source>
        <dbReference type="Proteomes" id="UP001345963"/>
    </source>
</evidence>
<accession>A0ABU7BBD1</accession>